<evidence type="ECO:0000256" key="1">
    <source>
        <dbReference type="ARBA" id="ARBA00000085"/>
    </source>
</evidence>
<dbReference type="PANTHER" id="PTHR43711">
    <property type="entry name" value="TWO-COMPONENT HISTIDINE KINASE"/>
    <property type="match status" value="1"/>
</dbReference>
<gene>
    <name evidence="11" type="ORF">SAMN05421771_1234</name>
</gene>
<organism evidence="11 12">
    <name type="scientific">Granulicella pectinivorans</name>
    <dbReference type="NCBI Taxonomy" id="474950"/>
    <lineage>
        <taxon>Bacteria</taxon>
        <taxon>Pseudomonadati</taxon>
        <taxon>Acidobacteriota</taxon>
        <taxon>Terriglobia</taxon>
        <taxon>Terriglobales</taxon>
        <taxon>Acidobacteriaceae</taxon>
        <taxon>Granulicella</taxon>
    </lineage>
</organism>
<evidence type="ECO:0000256" key="2">
    <source>
        <dbReference type="ARBA" id="ARBA00012438"/>
    </source>
</evidence>
<dbReference type="InterPro" id="IPR004358">
    <property type="entry name" value="Sig_transdc_His_kin-like_C"/>
</dbReference>
<keyword evidence="8" id="KW-0175">Coiled coil</keyword>
<dbReference type="InterPro" id="IPR001789">
    <property type="entry name" value="Sig_transdc_resp-reg_receiver"/>
</dbReference>
<dbReference type="PRINTS" id="PR00344">
    <property type="entry name" value="BCTRLSENSOR"/>
</dbReference>
<dbReference type="Proteomes" id="UP000199024">
    <property type="component" value="Unassembled WGS sequence"/>
</dbReference>
<dbReference type="EC" id="2.7.13.3" evidence="2"/>
<dbReference type="InterPro" id="IPR003661">
    <property type="entry name" value="HisK_dim/P_dom"/>
</dbReference>
<accession>A0A1I6LT54</accession>
<evidence type="ECO:0000256" key="4">
    <source>
        <dbReference type="ARBA" id="ARBA00022679"/>
    </source>
</evidence>
<name>A0A1I6LT54_9BACT</name>
<evidence type="ECO:0000259" key="9">
    <source>
        <dbReference type="PROSITE" id="PS50109"/>
    </source>
</evidence>
<dbReference type="SUPFAM" id="SSF55874">
    <property type="entry name" value="ATPase domain of HSP90 chaperone/DNA topoisomerase II/histidine kinase"/>
    <property type="match status" value="2"/>
</dbReference>
<evidence type="ECO:0000256" key="6">
    <source>
        <dbReference type="ARBA" id="ARBA00023012"/>
    </source>
</evidence>
<evidence type="ECO:0000313" key="11">
    <source>
        <dbReference type="EMBL" id="SFS06635.1"/>
    </source>
</evidence>
<dbReference type="InterPro" id="IPR036890">
    <property type="entry name" value="HATPase_C_sf"/>
</dbReference>
<dbReference type="CDD" id="cd16922">
    <property type="entry name" value="HATPase_EvgS-ArcB-TorS-like"/>
    <property type="match status" value="1"/>
</dbReference>
<dbReference type="SMART" id="SM00387">
    <property type="entry name" value="HATPase_c"/>
    <property type="match status" value="2"/>
</dbReference>
<keyword evidence="5 11" id="KW-0418">Kinase</keyword>
<dbReference type="Pfam" id="PF00072">
    <property type="entry name" value="Response_reg"/>
    <property type="match status" value="1"/>
</dbReference>
<dbReference type="SMART" id="SM00388">
    <property type="entry name" value="HisKA"/>
    <property type="match status" value="1"/>
</dbReference>
<dbReference type="CDD" id="cd00082">
    <property type="entry name" value="HisKA"/>
    <property type="match status" value="1"/>
</dbReference>
<keyword evidence="4" id="KW-0808">Transferase</keyword>
<feature type="coiled-coil region" evidence="8">
    <location>
        <begin position="184"/>
        <end position="218"/>
    </location>
</feature>
<dbReference type="EMBL" id="FOZL01000001">
    <property type="protein sequence ID" value="SFS06635.1"/>
    <property type="molecule type" value="Genomic_DNA"/>
</dbReference>
<dbReference type="SUPFAM" id="SSF52172">
    <property type="entry name" value="CheY-like"/>
    <property type="match status" value="1"/>
</dbReference>
<evidence type="ECO:0000259" key="10">
    <source>
        <dbReference type="PROSITE" id="PS50110"/>
    </source>
</evidence>
<sequence>MTPPCWLPDLPNSSPQNALLTVRLIGESDFVLSRQRAKQIAALLGFENQDQTRIATAVSEIARNAYEYAGGGRAEFFVDRSPQPQLRIVISDKGKGIDALESIYDGTYTSASGMGLGIMGARRLLDSFDLKTSPQGTVATLIKRIPENKGRIPSDAELVERLPQRHSDSRAAMADQNHELMTLLADLRLRESELTHLNQELEETNRGVLVLYAELEDKSLAVQHASEMKTRFLSGVTHELRTPLNSIVSLSRLLLHRVDGELNAEQEKQVGFILRSAQTLSDMVNDLLDMAKIEAGKTSVKLSDVNVHDTLAGLRGMFRSFITNPGVDLVVVLPEGPDAHSLVVHTDEGKLAQILRNFISNALKYTSEGRVVVKAERVEDNIVFSVADTGIGIAPEHHELVMQEWGQVESAMQNRHKGSGLGLPLSRSLAEVLGGSIHFTSTPGVGSTFYLTLPAQPAERKGSDSNRRAASVHILMADDDEVARYLLRRRLSTLTTAPIYEATTIAECLQAITRSRPAILFLDFVTAGPRGFDVLHRIREQTANQQLPIVLLTARTITPSEYSELESLGIQVISKRLGDTDSNQQDQDEQRQQIERALLQVGLSNMHEGPVNS</sequence>
<dbReference type="Gene3D" id="3.30.565.10">
    <property type="entry name" value="Histidine kinase-like ATPase, C-terminal domain"/>
    <property type="match status" value="2"/>
</dbReference>
<dbReference type="GO" id="GO:0000155">
    <property type="term" value="F:phosphorelay sensor kinase activity"/>
    <property type="evidence" value="ECO:0007669"/>
    <property type="project" value="InterPro"/>
</dbReference>
<dbReference type="InterPro" id="IPR005467">
    <property type="entry name" value="His_kinase_dom"/>
</dbReference>
<reference evidence="11 12" key="1">
    <citation type="submission" date="2016-10" db="EMBL/GenBank/DDBJ databases">
        <authorList>
            <person name="de Groot N.N."/>
        </authorList>
    </citation>
    <scope>NUCLEOTIDE SEQUENCE [LARGE SCALE GENOMIC DNA]</scope>
    <source>
        <strain evidence="11 12">DSM 21001</strain>
    </source>
</reference>
<keyword evidence="6" id="KW-0902">Two-component regulatory system</keyword>
<evidence type="ECO:0000256" key="3">
    <source>
        <dbReference type="ARBA" id="ARBA00022553"/>
    </source>
</evidence>
<evidence type="ECO:0000256" key="5">
    <source>
        <dbReference type="ARBA" id="ARBA00022777"/>
    </source>
</evidence>
<dbReference type="PANTHER" id="PTHR43711:SF31">
    <property type="entry name" value="HISTIDINE KINASE"/>
    <property type="match status" value="1"/>
</dbReference>
<feature type="domain" description="Histidine kinase" evidence="9">
    <location>
        <begin position="235"/>
        <end position="457"/>
    </location>
</feature>
<proteinExistence type="predicted"/>
<dbReference type="STRING" id="474950.SAMN05421771_1234"/>
<evidence type="ECO:0000313" key="12">
    <source>
        <dbReference type="Proteomes" id="UP000199024"/>
    </source>
</evidence>
<dbReference type="InterPro" id="IPR003594">
    <property type="entry name" value="HATPase_dom"/>
</dbReference>
<comment type="catalytic activity">
    <reaction evidence="1">
        <text>ATP + protein L-histidine = ADP + protein N-phospho-L-histidine.</text>
        <dbReference type="EC" id="2.7.13.3"/>
    </reaction>
</comment>
<dbReference type="InterPro" id="IPR050736">
    <property type="entry name" value="Sensor_HK_Regulatory"/>
</dbReference>
<protein>
    <recommendedName>
        <fullName evidence="2">histidine kinase</fullName>
        <ecNumber evidence="2">2.7.13.3</ecNumber>
    </recommendedName>
</protein>
<evidence type="ECO:0000256" key="8">
    <source>
        <dbReference type="SAM" id="Coils"/>
    </source>
</evidence>
<dbReference type="Gene3D" id="1.10.287.130">
    <property type="match status" value="1"/>
</dbReference>
<dbReference type="Pfam" id="PF02518">
    <property type="entry name" value="HATPase_c"/>
    <property type="match status" value="2"/>
</dbReference>
<keyword evidence="3 7" id="KW-0597">Phosphoprotein</keyword>
<keyword evidence="12" id="KW-1185">Reference proteome</keyword>
<dbReference type="PROSITE" id="PS50109">
    <property type="entry name" value="HIS_KIN"/>
    <property type="match status" value="1"/>
</dbReference>
<feature type="modified residue" description="4-aspartylphosphate" evidence="7">
    <location>
        <position position="523"/>
    </location>
</feature>
<dbReference type="InterPro" id="IPR011006">
    <property type="entry name" value="CheY-like_superfamily"/>
</dbReference>
<evidence type="ECO:0000256" key="7">
    <source>
        <dbReference type="PROSITE-ProRule" id="PRU00169"/>
    </source>
</evidence>
<dbReference type="AlphaFoldDB" id="A0A1I6LT54"/>
<dbReference type="Gene3D" id="3.40.50.2300">
    <property type="match status" value="1"/>
</dbReference>
<dbReference type="SMART" id="SM00448">
    <property type="entry name" value="REC"/>
    <property type="match status" value="1"/>
</dbReference>
<dbReference type="InterPro" id="IPR036097">
    <property type="entry name" value="HisK_dim/P_sf"/>
</dbReference>
<dbReference type="SUPFAM" id="SSF47384">
    <property type="entry name" value="Homodimeric domain of signal transducing histidine kinase"/>
    <property type="match status" value="1"/>
</dbReference>
<feature type="domain" description="Response regulatory" evidence="10">
    <location>
        <begin position="473"/>
        <end position="590"/>
    </location>
</feature>
<dbReference type="PROSITE" id="PS50110">
    <property type="entry name" value="RESPONSE_REGULATORY"/>
    <property type="match status" value="1"/>
</dbReference>
<dbReference type="Pfam" id="PF00512">
    <property type="entry name" value="HisKA"/>
    <property type="match status" value="1"/>
</dbReference>